<reference evidence="2 3" key="1">
    <citation type="submission" date="2018-08" db="EMBL/GenBank/DDBJ databases">
        <authorList>
            <person name="Lorentzen P. G. S. M."/>
        </authorList>
    </citation>
    <scope>NUCLEOTIDE SEQUENCE [LARGE SCALE GENOMIC DNA]</scope>
    <source>
        <strain evidence="2 3">CRBO_1381</strain>
    </source>
</reference>
<accession>A0AAQ2ZET9</accession>
<keyword evidence="1" id="KW-0472">Membrane</keyword>
<feature type="transmembrane region" description="Helical" evidence="1">
    <location>
        <begin position="29"/>
        <end position="51"/>
    </location>
</feature>
<dbReference type="EMBL" id="LR031358">
    <property type="protein sequence ID" value="VDB99363.1"/>
    <property type="molecule type" value="Genomic_DNA"/>
</dbReference>
<proteinExistence type="predicted"/>
<sequence>MILKRVFQGLGTGSFIFLLIRIFNKPAYLNAKMILFVFLLSGFIGLMTFIFDIERISFLVAISIHFIAILLFVFVFDLIWHLNFSFIAVLISSALIYIFSYFIVYINLLITTNKLNDYVRKINKQ</sequence>
<evidence type="ECO:0000313" key="3">
    <source>
        <dbReference type="Proteomes" id="UP000294726"/>
    </source>
</evidence>
<keyword evidence="1" id="KW-1133">Transmembrane helix</keyword>
<dbReference type="Proteomes" id="UP000294726">
    <property type="component" value="Chromosome"/>
</dbReference>
<evidence type="ECO:0008006" key="4">
    <source>
        <dbReference type="Google" id="ProtNLM"/>
    </source>
</evidence>
<gene>
    <name evidence="2" type="ORF">OENI_1891</name>
</gene>
<feature type="transmembrane region" description="Helical" evidence="1">
    <location>
        <begin position="86"/>
        <end position="110"/>
    </location>
</feature>
<feature type="transmembrane region" description="Helical" evidence="1">
    <location>
        <begin position="7"/>
        <end position="23"/>
    </location>
</feature>
<dbReference type="Pfam" id="PF11457">
    <property type="entry name" value="DUF3021"/>
    <property type="match status" value="1"/>
</dbReference>
<dbReference type="AlphaFoldDB" id="A0AAQ2ZET9"/>
<dbReference type="InterPro" id="IPR021560">
    <property type="entry name" value="DUF3021"/>
</dbReference>
<keyword evidence="1" id="KW-0812">Transmembrane</keyword>
<name>A0AAQ2ZET9_OENOE</name>
<evidence type="ECO:0000313" key="2">
    <source>
        <dbReference type="EMBL" id="VDB99363.1"/>
    </source>
</evidence>
<organism evidence="2 3">
    <name type="scientific">Oenococcus oeni</name>
    <name type="common">Leuconostoc oenos</name>
    <dbReference type="NCBI Taxonomy" id="1247"/>
    <lineage>
        <taxon>Bacteria</taxon>
        <taxon>Bacillati</taxon>
        <taxon>Bacillota</taxon>
        <taxon>Bacilli</taxon>
        <taxon>Lactobacillales</taxon>
        <taxon>Lactobacillaceae</taxon>
        <taxon>Oenococcus</taxon>
    </lineage>
</organism>
<evidence type="ECO:0000256" key="1">
    <source>
        <dbReference type="SAM" id="Phobius"/>
    </source>
</evidence>
<protein>
    <recommendedName>
        <fullName evidence="4">DUF3021 domain-containing protein</fullName>
    </recommendedName>
</protein>
<feature type="transmembrane region" description="Helical" evidence="1">
    <location>
        <begin position="58"/>
        <end position="80"/>
    </location>
</feature>